<dbReference type="GeneID" id="120276973"/>
<dbReference type="PANTHER" id="PTHR36799:SF2">
    <property type="entry name" value="PROTEIN CHLORORESPIRATORY REDUCTION 42, CHLOROPLASTIC"/>
    <property type="match status" value="1"/>
</dbReference>
<evidence type="ECO:0000313" key="2">
    <source>
        <dbReference type="RefSeq" id="XP_039139647.1"/>
    </source>
</evidence>
<sequence length="114" mass="12409">MPMPMPLGTTTLPPKLPWPHLSRQSRTLSLVTRCESSGGHAELQIGSPVIIVEAPAALKTAAYMPSLRVNTGQIKTGDVGRIVARKLKDVWAVRLAIGTYLLDGKHFKPLEIDE</sequence>
<proteinExistence type="predicted"/>
<reference evidence="2" key="1">
    <citation type="submission" date="2025-08" db="UniProtKB">
        <authorList>
            <consortium name="RefSeq"/>
        </authorList>
    </citation>
    <scope>IDENTIFICATION</scope>
</reference>
<dbReference type="Proteomes" id="UP001515500">
    <property type="component" value="Chromosome 15"/>
</dbReference>
<dbReference type="AlphaFoldDB" id="A0AB40CM24"/>
<accession>A0AB40CM24</accession>
<dbReference type="RefSeq" id="XP_039139647.1">
    <property type="nucleotide sequence ID" value="XM_039283713.1"/>
</dbReference>
<name>A0AB40CM24_DIOCR</name>
<dbReference type="Pfam" id="PF11347">
    <property type="entry name" value="CRR42-like"/>
    <property type="match status" value="1"/>
</dbReference>
<keyword evidence="1" id="KW-1185">Reference proteome</keyword>
<dbReference type="PANTHER" id="PTHR36799">
    <property type="match status" value="1"/>
</dbReference>
<dbReference type="InterPro" id="IPR021495">
    <property type="entry name" value="CRR42-like"/>
</dbReference>
<evidence type="ECO:0000313" key="1">
    <source>
        <dbReference type="Proteomes" id="UP001515500"/>
    </source>
</evidence>
<organism evidence="1 2">
    <name type="scientific">Dioscorea cayennensis subsp. rotundata</name>
    <name type="common">White Guinea yam</name>
    <name type="synonym">Dioscorea rotundata</name>
    <dbReference type="NCBI Taxonomy" id="55577"/>
    <lineage>
        <taxon>Eukaryota</taxon>
        <taxon>Viridiplantae</taxon>
        <taxon>Streptophyta</taxon>
        <taxon>Embryophyta</taxon>
        <taxon>Tracheophyta</taxon>
        <taxon>Spermatophyta</taxon>
        <taxon>Magnoliopsida</taxon>
        <taxon>Liliopsida</taxon>
        <taxon>Dioscoreales</taxon>
        <taxon>Dioscoreaceae</taxon>
        <taxon>Dioscorea</taxon>
    </lineage>
</organism>
<dbReference type="GO" id="GO:0010258">
    <property type="term" value="P:NADH dehydrogenase complex (plastoquinone) assembly"/>
    <property type="evidence" value="ECO:0007669"/>
    <property type="project" value="InterPro"/>
</dbReference>
<protein>
    <submittedName>
        <fullName evidence="2">Uncharacterized protein LOC120276973</fullName>
    </submittedName>
</protein>
<gene>
    <name evidence="2" type="primary">LOC120276973</name>
</gene>